<feature type="region of interest" description="Disordered" evidence="1">
    <location>
        <begin position="545"/>
        <end position="592"/>
    </location>
</feature>
<evidence type="ECO:0000313" key="4">
    <source>
        <dbReference type="Proteomes" id="UP000813444"/>
    </source>
</evidence>
<gene>
    <name evidence="3" type="ORF">B0I35DRAFT_444739</name>
</gene>
<comment type="caution">
    <text evidence="3">The sequence shown here is derived from an EMBL/GenBank/DDBJ whole genome shotgun (WGS) entry which is preliminary data.</text>
</comment>
<name>A0A8K0WJS1_9HYPO</name>
<accession>A0A8K0WJS1</accession>
<keyword evidence="3" id="KW-0640">Prion</keyword>
<evidence type="ECO:0000256" key="1">
    <source>
        <dbReference type="SAM" id="MobiDB-lite"/>
    </source>
</evidence>
<organism evidence="3 4">
    <name type="scientific">Stachybotrys elegans</name>
    <dbReference type="NCBI Taxonomy" id="80388"/>
    <lineage>
        <taxon>Eukaryota</taxon>
        <taxon>Fungi</taxon>
        <taxon>Dikarya</taxon>
        <taxon>Ascomycota</taxon>
        <taxon>Pezizomycotina</taxon>
        <taxon>Sordariomycetes</taxon>
        <taxon>Hypocreomycetidae</taxon>
        <taxon>Hypocreales</taxon>
        <taxon>Stachybotryaceae</taxon>
        <taxon>Stachybotrys</taxon>
    </lineage>
</organism>
<evidence type="ECO:0000313" key="3">
    <source>
        <dbReference type="EMBL" id="KAH7304680.1"/>
    </source>
</evidence>
<dbReference type="Pfam" id="PF14479">
    <property type="entry name" value="HeLo"/>
    <property type="match status" value="1"/>
</dbReference>
<sequence>MSGLEVPAFIIGVASVFTSCVDAFAYFKAAQRADTDIEKLLLKLDIEKTRLLVWGNESGIFSVNQQHSNLRNESTVTLLGRILTQIEELLTDAERLRFYGLRVPETPLGEAIDYVSSNSLAIFRASMSRFWTRNASRLSTTVRRSAIARTRWAIYEREKFQGLVNDVKEFVDRVYELVPVDRETQDMIIVADIEAILDISRLRIVEAATEDSYRVYSQAASSVITSAEAETVDRRTVEERLRDTELTQPNPTTQAQAWDPVSSSASDALLEELRHYVKHFVLTSECHKRHSPSPCDTLQLGSQAASYARYPPDAQWDVSSRNEKGGNTLWQLTNRLIRINSTVEDLKEEDNLIGTLLKESEYSLTEAQRGFLNTLLPLITVFIYCSPCICLIHTAFTICNNVSSPFVAISIRPDDRLISSCCTNTNRVLGLRSILEWVREWEAKATTLDSCEMARFLDRIWVERRLDHFDEEKPYTFEEDGKCRAIIIGEADYLSPLLQKAPGRIPRAMDIWDLTDLYGGGYVRRFNFRFIESHRVAAQKTERTGGLNASIGGQQVEREAPVLKRPSSSMSSDSKRQKELVAAGNQGEETED</sequence>
<dbReference type="InterPro" id="IPR029498">
    <property type="entry name" value="HeLo_dom"/>
</dbReference>
<evidence type="ECO:0000259" key="2">
    <source>
        <dbReference type="Pfam" id="PF14479"/>
    </source>
</evidence>
<proteinExistence type="predicted"/>
<dbReference type="AlphaFoldDB" id="A0A8K0WJS1"/>
<dbReference type="OrthoDB" id="5105237at2759"/>
<dbReference type="Gene3D" id="1.20.120.1020">
    <property type="entry name" value="Prion-inhibition and propagation, HeLo domain"/>
    <property type="match status" value="1"/>
</dbReference>
<protein>
    <submittedName>
        <fullName evidence="3">Prion-inhibition and propagation-domain-containing protein</fullName>
    </submittedName>
</protein>
<dbReference type="PANTHER" id="PTHR37542">
    <property type="entry name" value="HELO DOMAIN-CONTAINING PROTEIN-RELATED"/>
    <property type="match status" value="1"/>
</dbReference>
<dbReference type="EMBL" id="JAGPNK010000021">
    <property type="protein sequence ID" value="KAH7304680.1"/>
    <property type="molecule type" value="Genomic_DNA"/>
</dbReference>
<keyword evidence="4" id="KW-1185">Reference proteome</keyword>
<reference evidence="3" key="1">
    <citation type="journal article" date="2021" name="Nat. Commun.">
        <title>Genetic determinants of endophytism in the Arabidopsis root mycobiome.</title>
        <authorList>
            <person name="Mesny F."/>
            <person name="Miyauchi S."/>
            <person name="Thiergart T."/>
            <person name="Pickel B."/>
            <person name="Atanasova L."/>
            <person name="Karlsson M."/>
            <person name="Huettel B."/>
            <person name="Barry K.W."/>
            <person name="Haridas S."/>
            <person name="Chen C."/>
            <person name="Bauer D."/>
            <person name="Andreopoulos W."/>
            <person name="Pangilinan J."/>
            <person name="LaButti K."/>
            <person name="Riley R."/>
            <person name="Lipzen A."/>
            <person name="Clum A."/>
            <person name="Drula E."/>
            <person name="Henrissat B."/>
            <person name="Kohler A."/>
            <person name="Grigoriev I.V."/>
            <person name="Martin F.M."/>
            <person name="Hacquard S."/>
        </authorList>
    </citation>
    <scope>NUCLEOTIDE SEQUENCE</scope>
    <source>
        <strain evidence="3">MPI-CAGE-CH-0235</strain>
    </source>
</reference>
<dbReference type="InterPro" id="IPR038305">
    <property type="entry name" value="HeLo_sf"/>
</dbReference>
<dbReference type="Proteomes" id="UP000813444">
    <property type="component" value="Unassembled WGS sequence"/>
</dbReference>
<keyword evidence="3" id="KW-0034">Amyloid</keyword>
<feature type="domain" description="Prion-inhibition and propagation HeLo" evidence="2">
    <location>
        <begin position="11"/>
        <end position="203"/>
    </location>
</feature>